<sequence>MTTLAEHIIVAGAENHPPMLEKSMYASWASRIRLFIKGKKYGRMMLDSIDNGQLVYPTVEENGQTRPKKYSELTEAQPLQDDCDVQATNIILHVLPPDMYALLNHQELINDMHTIRMTMQQVQVNTKFLNALPPEWSKFVTDVKLAKSLYTIQSMFQFISIIRHNMNDMLMKQPFKMEESQFNKFKEDKFRILDEEQLAFIADPGIAEVQVAQQTIPQNSAFQTKDLDAYDLNCDDISSAKAVLMENLSSCDSDVLSEESQNAGIQDTNSSAPNDLLVLSLVEQLTDHVANLDKKNQTNKMVNESLTAELEIYKERKEKESLSTTLTIFKTECKEKESKYMYKEIVLENQNKELKNTLCKLYRSTQAMHMLTKPYVFYDNTRKHALGYENPFHLRKAQRIKPTLYDGSVIAKEQDVKSVIDDEETLILEKESRSKMLDKQNDPISIKQ</sequence>
<evidence type="ECO:0008006" key="3">
    <source>
        <dbReference type="Google" id="ProtNLM"/>
    </source>
</evidence>
<evidence type="ECO:0000313" key="1">
    <source>
        <dbReference type="EMBL" id="GJS74127.1"/>
    </source>
</evidence>
<keyword evidence="2" id="KW-1185">Reference proteome</keyword>
<dbReference type="EMBL" id="BQNB010010207">
    <property type="protein sequence ID" value="GJS74127.1"/>
    <property type="molecule type" value="Genomic_DNA"/>
</dbReference>
<proteinExistence type="predicted"/>
<comment type="caution">
    <text evidence="1">The sequence shown here is derived from an EMBL/GenBank/DDBJ whole genome shotgun (WGS) entry which is preliminary data.</text>
</comment>
<protein>
    <recommendedName>
        <fullName evidence="3">Integrase, catalytic region, zinc finger, CCHC-type, peptidase aspartic, catalytic</fullName>
    </recommendedName>
</protein>
<organism evidence="1 2">
    <name type="scientific">Tanacetum coccineum</name>
    <dbReference type="NCBI Taxonomy" id="301880"/>
    <lineage>
        <taxon>Eukaryota</taxon>
        <taxon>Viridiplantae</taxon>
        <taxon>Streptophyta</taxon>
        <taxon>Embryophyta</taxon>
        <taxon>Tracheophyta</taxon>
        <taxon>Spermatophyta</taxon>
        <taxon>Magnoliopsida</taxon>
        <taxon>eudicotyledons</taxon>
        <taxon>Gunneridae</taxon>
        <taxon>Pentapetalae</taxon>
        <taxon>asterids</taxon>
        <taxon>campanulids</taxon>
        <taxon>Asterales</taxon>
        <taxon>Asteraceae</taxon>
        <taxon>Asteroideae</taxon>
        <taxon>Anthemideae</taxon>
        <taxon>Anthemidinae</taxon>
        <taxon>Tanacetum</taxon>
    </lineage>
</organism>
<dbReference type="Proteomes" id="UP001151760">
    <property type="component" value="Unassembled WGS sequence"/>
</dbReference>
<name>A0ABQ4YB46_9ASTR</name>
<reference evidence="1" key="2">
    <citation type="submission" date="2022-01" db="EMBL/GenBank/DDBJ databases">
        <authorList>
            <person name="Yamashiro T."/>
            <person name="Shiraishi A."/>
            <person name="Satake H."/>
            <person name="Nakayama K."/>
        </authorList>
    </citation>
    <scope>NUCLEOTIDE SEQUENCE</scope>
</reference>
<reference evidence="1" key="1">
    <citation type="journal article" date="2022" name="Int. J. Mol. Sci.">
        <title>Draft Genome of Tanacetum Coccineum: Genomic Comparison of Closely Related Tanacetum-Family Plants.</title>
        <authorList>
            <person name="Yamashiro T."/>
            <person name="Shiraishi A."/>
            <person name="Nakayama K."/>
            <person name="Satake H."/>
        </authorList>
    </citation>
    <scope>NUCLEOTIDE SEQUENCE</scope>
</reference>
<gene>
    <name evidence="1" type="ORF">Tco_0706968</name>
</gene>
<accession>A0ABQ4YB46</accession>
<evidence type="ECO:0000313" key="2">
    <source>
        <dbReference type="Proteomes" id="UP001151760"/>
    </source>
</evidence>